<feature type="signal peptide" evidence="1">
    <location>
        <begin position="1"/>
        <end position="18"/>
    </location>
</feature>
<accession>A0A1Y6BD03</accession>
<evidence type="ECO:0000256" key="1">
    <source>
        <dbReference type="SAM" id="SignalP"/>
    </source>
</evidence>
<dbReference type="STRING" id="1513793.SAMN06296036_102435"/>
<evidence type="ECO:0000313" key="3">
    <source>
        <dbReference type="Proteomes" id="UP000192907"/>
    </source>
</evidence>
<reference evidence="3" key="1">
    <citation type="submission" date="2017-04" db="EMBL/GenBank/DDBJ databases">
        <authorList>
            <person name="Varghese N."/>
            <person name="Submissions S."/>
        </authorList>
    </citation>
    <scope>NUCLEOTIDE SEQUENCE [LARGE SCALE GENOMIC DNA]</scope>
    <source>
        <strain evidence="3">RKEM611</strain>
    </source>
</reference>
<dbReference type="Proteomes" id="UP000192907">
    <property type="component" value="Unassembled WGS sequence"/>
</dbReference>
<evidence type="ECO:0000313" key="2">
    <source>
        <dbReference type="EMBL" id="SME98241.1"/>
    </source>
</evidence>
<sequence>MKNLCLAFALFWSGYIYASAFSSPWPPVGGPGDPFLPKDKADQAKTYLSRYMELQDSFKASLQRSVFSETDTIKLLCFNYGWETWSDAYRASLALELSGQYRSQAIPASLDKYKNLVIDENELLLLFLPQADSFSDALESSLEKFFVYHGHESRIDLFRPYFSRFEQRQMACENDELIDEISSKVTFEDTIYISTPNFGLGFAGSTNLKLEDAVRRILSNY</sequence>
<keyword evidence="3" id="KW-1185">Reference proteome</keyword>
<proteinExistence type="predicted"/>
<dbReference type="EMBL" id="FWZT01000002">
    <property type="protein sequence ID" value="SME98241.1"/>
    <property type="molecule type" value="Genomic_DNA"/>
</dbReference>
<dbReference type="RefSeq" id="WP_132314918.1">
    <property type="nucleotide sequence ID" value="NZ_FWZT01000002.1"/>
</dbReference>
<keyword evidence="1" id="KW-0732">Signal</keyword>
<organism evidence="2 3">
    <name type="scientific">Pseudobacteriovorax antillogorgiicola</name>
    <dbReference type="NCBI Taxonomy" id="1513793"/>
    <lineage>
        <taxon>Bacteria</taxon>
        <taxon>Pseudomonadati</taxon>
        <taxon>Bdellovibrionota</taxon>
        <taxon>Oligoflexia</taxon>
        <taxon>Oligoflexales</taxon>
        <taxon>Pseudobacteriovoracaceae</taxon>
        <taxon>Pseudobacteriovorax</taxon>
    </lineage>
</organism>
<protein>
    <submittedName>
        <fullName evidence="2">Uncharacterized protein</fullName>
    </submittedName>
</protein>
<feature type="chain" id="PRO_5012486790" evidence="1">
    <location>
        <begin position="19"/>
        <end position="221"/>
    </location>
</feature>
<name>A0A1Y6BD03_9BACT</name>
<gene>
    <name evidence="2" type="ORF">SAMN06296036_102435</name>
</gene>
<dbReference type="AlphaFoldDB" id="A0A1Y6BD03"/>